<dbReference type="Pfam" id="PF00480">
    <property type="entry name" value="ROK"/>
    <property type="match status" value="1"/>
</dbReference>
<sequence>MSEAGPPPAPITDSGRDLAREVLVHGPISRTELSRRLGLSPASLTRLSKTFLDSGILVEGPEVSDGAVGRPVKPLDVKVDARRFVGIKLTGEDALGVSTDLRATQTGSASSRLASTSLDDVLDAVDAVVQALGGPAAFDGIGISLGGNVSDGVVDRAPFLGWRGVDLRSAVSERLGIPSTIENDVVALTAAEHWFGAGRGSTDFAVLTIGAGVGYGLVVNDHVVRTADVGFGLLGHFPLDPSGPLCMDGHRGCSTAMLTTGSICAQVSVALGHAVTYDEVLEMAAAHHPVARAVTESAVRSLGRLLAAITNIALVSTVVLAGEGVGLVESLGAELDAAIAADRDPDGSPVSLVVDDSGFVPWARGAAAVAIQSSFGVLGT</sequence>
<reference evidence="2 3" key="1">
    <citation type="submission" date="2020-07" db="EMBL/GenBank/DDBJ databases">
        <title>MOT database genomes.</title>
        <authorList>
            <person name="Joseph S."/>
            <person name="Aduse-Opoku J."/>
            <person name="Hashim A."/>
            <person name="Wade W."/>
            <person name="Curtis M."/>
        </authorList>
    </citation>
    <scope>NUCLEOTIDE SEQUENCE [LARGE SCALE GENOMIC DNA]</scope>
    <source>
        <strain evidence="2 3">DSM 100099</strain>
    </source>
</reference>
<accession>A0A853EUB3</accession>
<comment type="caution">
    <text evidence="2">The sequence shown here is derived from an EMBL/GenBank/DDBJ whole genome shotgun (WGS) entry which is preliminary data.</text>
</comment>
<comment type="similarity">
    <text evidence="1">Belongs to the ROK (NagC/XylR) family.</text>
</comment>
<dbReference type="PANTHER" id="PTHR18964">
    <property type="entry name" value="ROK (REPRESSOR, ORF, KINASE) FAMILY"/>
    <property type="match status" value="1"/>
</dbReference>
<dbReference type="PANTHER" id="PTHR18964:SF149">
    <property type="entry name" value="BIFUNCTIONAL UDP-N-ACETYLGLUCOSAMINE 2-EPIMERASE_N-ACETYLMANNOSAMINE KINASE"/>
    <property type="match status" value="1"/>
</dbReference>
<gene>
    <name evidence="2" type="ORF">HZZ10_12250</name>
</gene>
<dbReference type="RefSeq" id="WP_056128167.1">
    <property type="nucleotide sequence ID" value="NZ_JACBYE010000030.1"/>
</dbReference>
<dbReference type="InterPro" id="IPR043129">
    <property type="entry name" value="ATPase_NBD"/>
</dbReference>
<dbReference type="Gene3D" id="3.30.420.40">
    <property type="match status" value="2"/>
</dbReference>
<evidence type="ECO:0000313" key="3">
    <source>
        <dbReference type="Proteomes" id="UP000561011"/>
    </source>
</evidence>
<dbReference type="Proteomes" id="UP000561011">
    <property type="component" value="Unassembled WGS sequence"/>
</dbReference>
<organism evidence="2 3">
    <name type="scientific">Sanguibacter inulinus</name>
    <dbReference type="NCBI Taxonomy" id="60922"/>
    <lineage>
        <taxon>Bacteria</taxon>
        <taxon>Bacillati</taxon>
        <taxon>Actinomycetota</taxon>
        <taxon>Actinomycetes</taxon>
        <taxon>Micrococcales</taxon>
        <taxon>Sanguibacteraceae</taxon>
        <taxon>Sanguibacter</taxon>
    </lineage>
</organism>
<dbReference type="Gene3D" id="1.10.10.10">
    <property type="entry name" value="Winged helix-like DNA-binding domain superfamily/Winged helix DNA-binding domain"/>
    <property type="match status" value="1"/>
</dbReference>
<dbReference type="SUPFAM" id="SSF46785">
    <property type="entry name" value="Winged helix' DNA-binding domain"/>
    <property type="match status" value="1"/>
</dbReference>
<proteinExistence type="inferred from homology"/>
<name>A0A853EUB3_9MICO</name>
<dbReference type="InterPro" id="IPR036388">
    <property type="entry name" value="WH-like_DNA-bd_sf"/>
</dbReference>
<dbReference type="AlphaFoldDB" id="A0A853EUB3"/>
<evidence type="ECO:0000313" key="2">
    <source>
        <dbReference type="EMBL" id="NYS94286.1"/>
    </source>
</evidence>
<dbReference type="EMBL" id="JACBYE010000030">
    <property type="protein sequence ID" value="NYS94286.1"/>
    <property type="molecule type" value="Genomic_DNA"/>
</dbReference>
<evidence type="ECO:0000256" key="1">
    <source>
        <dbReference type="ARBA" id="ARBA00006479"/>
    </source>
</evidence>
<dbReference type="SUPFAM" id="SSF53067">
    <property type="entry name" value="Actin-like ATPase domain"/>
    <property type="match status" value="1"/>
</dbReference>
<keyword evidence="3" id="KW-1185">Reference proteome</keyword>
<dbReference type="InterPro" id="IPR036390">
    <property type="entry name" value="WH_DNA-bd_sf"/>
</dbReference>
<dbReference type="InterPro" id="IPR000600">
    <property type="entry name" value="ROK"/>
</dbReference>
<protein>
    <submittedName>
        <fullName evidence="2">ROK family transcriptional regulator</fullName>
    </submittedName>
</protein>